<dbReference type="PANTHER" id="PTHR28624:SF1">
    <property type="entry name" value="MITOCHONDRIAL POTASSIUM CHANNEL"/>
    <property type="match status" value="1"/>
</dbReference>
<feature type="coiled-coil region" evidence="1">
    <location>
        <begin position="64"/>
        <end position="115"/>
    </location>
</feature>
<keyword evidence="2" id="KW-1133">Transmembrane helix</keyword>
<proteinExistence type="predicted"/>
<evidence type="ECO:0000313" key="3">
    <source>
        <dbReference type="EMBL" id="KAK4878104.1"/>
    </source>
</evidence>
<accession>A0AAN7PV18</accession>
<gene>
    <name evidence="3" type="ORF">RN001_010610</name>
</gene>
<dbReference type="AlphaFoldDB" id="A0AAN7PV18"/>
<dbReference type="PANTHER" id="PTHR28624">
    <property type="entry name" value="COILED-COIL DOMAIN-CONTAINING PROTEIN 51"/>
    <property type="match status" value="1"/>
</dbReference>
<sequence length="316" mass="36798">MNPIHLKTKIKIAAQILNNTLQEQLKIGAKEAPKYINRVKDEIFVKKVTAANNWYTRILGLDEVKFHQQRVVALQEKLLDVQEQRREISHQLIEIRKKSNELQEQLHKVKRQEELQRFLDLMKEETEILKKEMEMSSRFSEYDREEREIFTAFTNAVKDSHEKQRAQLEYTKYFGIILSILGSFFTFCYSTFRKQDLKRYIDERLNINVDGNTAPMLIRLKDNQKQIDALYSYMNSDSNFRTVIVNNQTEILKLLNGLSASSSNSNNNMEFLRNLQTAVYEKIQAAPAQQDPILPPVVIVGGAIVLGFLLLRSLIG</sequence>
<evidence type="ECO:0000256" key="1">
    <source>
        <dbReference type="SAM" id="Coils"/>
    </source>
</evidence>
<feature type="transmembrane region" description="Helical" evidence="2">
    <location>
        <begin position="293"/>
        <end position="311"/>
    </location>
</feature>
<organism evidence="3 4">
    <name type="scientific">Aquatica leii</name>
    <dbReference type="NCBI Taxonomy" id="1421715"/>
    <lineage>
        <taxon>Eukaryota</taxon>
        <taxon>Metazoa</taxon>
        <taxon>Ecdysozoa</taxon>
        <taxon>Arthropoda</taxon>
        <taxon>Hexapoda</taxon>
        <taxon>Insecta</taxon>
        <taxon>Pterygota</taxon>
        <taxon>Neoptera</taxon>
        <taxon>Endopterygota</taxon>
        <taxon>Coleoptera</taxon>
        <taxon>Polyphaga</taxon>
        <taxon>Elateriformia</taxon>
        <taxon>Elateroidea</taxon>
        <taxon>Lampyridae</taxon>
        <taxon>Luciolinae</taxon>
        <taxon>Aquatica</taxon>
    </lineage>
</organism>
<comment type="caution">
    <text evidence="3">The sequence shown here is derived from an EMBL/GenBank/DDBJ whole genome shotgun (WGS) entry which is preliminary data.</text>
</comment>
<keyword evidence="4" id="KW-1185">Reference proteome</keyword>
<protein>
    <submittedName>
        <fullName evidence="3">Uncharacterized protein</fullName>
    </submittedName>
</protein>
<keyword evidence="2" id="KW-0472">Membrane</keyword>
<feature type="transmembrane region" description="Helical" evidence="2">
    <location>
        <begin position="173"/>
        <end position="192"/>
    </location>
</feature>
<dbReference type="InterPro" id="IPR037660">
    <property type="entry name" value="CCDC51"/>
</dbReference>
<dbReference type="EMBL" id="JARPUR010000004">
    <property type="protein sequence ID" value="KAK4878104.1"/>
    <property type="molecule type" value="Genomic_DNA"/>
</dbReference>
<evidence type="ECO:0000256" key="2">
    <source>
        <dbReference type="SAM" id="Phobius"/>
    </source>
</evidence>
<evidence type="ECO:0000313" key="4">
    <source>
        <dbReference type="Proteomes" id="UP001353858"/>
    </source>
</evidence>
<name>A0AAN7PV18_9COLE</name>
<dbReference type="Proteomes" id="UP001353858">
    <property type="component" value="Unassembled WGS sequence"/>
</dbReference>
<keyword evidence="1" id="KW-0175">Coiled coil</keyword>
<keyword evidence="2" id="KW-0812">Transmembrane</keyword>
<reference evidence="4" key="1">
    <citation type="submission" date="2023-01" db="EMBL/GenBank/DDBJ databases">
        <title>Key to firefly adult light organ development and bioluminescence: homeobox transcription factors regulate luciferase expression and transportation to peroxisome.</title>
        <authorList>
            <person name="Fu X."/>
        </authorList>
    </citation>
    <scope>NUCLEOTIDE SEQUENCE [LARGE SCALE GENOMIC DNA]</scope>
</reference>